<dbReference type="AlphaFoldDB" id="A0A392UKK3"/>
<proteinExistence type="predicted"/>
<accession>A0A392UKK3</accession>
<dbReference type="EMBL" id="LXQA010854741">
    <property type="protein sequence ID" value="MCI74163.1"/>
    <property type="molecule type" value="Genomic_DNA"/>
</dbReference>
<evidence type="ECO:0000313" key="1">
    <source>
        <dbReference type="EMBL" id="MCI74163.1"/>
    </source>
</evidence>
<protein>
    <submittedName>
        <fullName evidence="1">Uncharacterized protein</fullName>
    </submittedName>
</protein>
<feature type="non-terminal residue" evidence="1">
    <location>
        <position position="20"/>
    </location>
</feature>
<keyword evidence="2" id="KW-1185">Reference proteome</keyword>
<evidence type="ECO:0000313" key="2">
    <source>
        <dbReference type="Proteomes" id="UP000265520"/>
    </source>
</evidence>
<sequence>MRPSRIAVGCNKGRLATLTS</sequence>
<comment type="caution">
    <text evidence="1">The sequence shown here is derived from an EMBL/GenBank/DDBJ whole genome shotgun (WGS) entry which is preliminary data.</text>
</comment>
<dbReference type="Proteomes" id="UP000265520">
    <property type="component" value="Unassembled WGS sequence"/>
</dbReference>
<reference evidence="1 2" key="1">
    <citation type="journal article" date="2018" name="Front. Plant Sci.">
        <title>Red Clover (Trifolium pratense) and Zigzag Clover (T. medium) - A Picture of Genomic Similarities and Differences.</title>
        <authorList>
            <person name="Dluhosova J."/>
            <person name="Istvanek J."/>
            <person name="Nedelnik J."/>
            <person name="Repkova J."/>
        </authorList>
    </citation>
    <scope>NUCLEOTIDE SEQUENCE [LARGE SCALE GENOMIC DNA]</scope>
    <source>
        <strain evidence="2">cv. 10/8</strain>
        <tissue evidence="1">Leaf</tissue>
    </source>
</reference>
<name>A0A392UKK3_9FABA</name>
<organism evidence="1 2">
    <name type="scientific">Trifolium medium</name>
    <dbReference type="NCBI Taxonomy" id="97028"/>
    <lineage>
        <taxon>Eukaryota</taxon>
        <taxon>Viridiplantae</taxon>
        <taxon>Streptophyta</taxon>
        <taxon>Embryophyta</taxon>
        <taxon>Tracheophyta</taxon>
        <taxon>Spermatophyta</taxon>
        <taxon>Magnoliopsida</taxon>
        <taxon>eudicotyledons</taxon>
        <taxon>Gunneridae</taxon>
        <taxon>Pentapetalae</taxon>
        <taxon>rosids</taxon>
        <taxon>fabids</taxon>
        <taxon>Fabales</taxon>
        <taxon>Fabaceae</taxon>
        <taxon>Papilionoideae</taxon>
        <taxon>50 kb inversion clade</taxon>
        <taxon>NPAAA clade</taxon>
        <taxon>Hologalegina</taxon>
        <taxon>IRL clade</taxon>
        <taxon>Trifolieae</taxon>
        <taxon>Trifolium</taxon>
    </lineage>
</organism>